<keyword evidence="7" id="KW-0449">Lipoprotein</keyword>
<dbReference type="InterPro" id="IPR046530">
    <property type="entry name" value="BIM1-like_dom"/>
</dbReference>
<evidence type="ECO:0000313" key="10">
    <source>
        <dbReference type="EMBL" id="KAF2713492.1"/>
    </source>
</evidence>
<protein>
    <recommendedName>
        <fullName evidence="9">Copper acquisition factor BIM1-like domain-containing protein</fullName>
    </recommendedName>
</protein>
<dbReference type="PANTHER" id="PTHR34992:SF2">
    <property type="entry name" value="COPPER ACQUISITION FACTOR BIM1-LIKE DOMAIN-CONTAINING PROTEIN"/>
    <property type="match status" value="1"/>
</dbReference>
<dbReference type="OrthoDB" id="5333578at2759"/>
<gene>
    <name evidence="10" type="ORF">K504DRAFT_462014</name>
</gene>
<dbReference type="Pfam" id="PF20238">
    <property type="entry name" value="BIM1-like_dom"/>
    <property type="match status" value="1"/>
</dbReference>
<name>A0A6G1KLY3_9PLEO</name>
<evidence type="ECO:0000256" key="2">
    <source>
        <dbReference type="ARBA" id="ARBA00022475"/>
    </source>
</evidence>
<proteinExistence type="predicted"/>
<sequence length="224" mass="22853">MLSSKLTVLAGLLSLATAHFHVEYPEWRANSLSTPGASQYTFPCANISETTDLANRTQWPTSGGSLNLTVSHQWALTYVNLGIGTNVSAFNISLVSGFNQTGNGTLCLKETGKAALAAGIQKAGLTTEKLDGLQASLQIIQVPSTGASLYNCADITFNATAALLSDDQCSNSTGVGGVAIQNAGEATPASTSPGASSSPTSAASRFLPEMGALAIAGLAAWLVL</sequence>
<evidence type="ECO:0000256" key="5">
    <source>
        <dbReference type="ARBA" id="ARBA00023136"/>
    </source>
</evidence>
<evidence type="ECO:0000256" key="6">
    <source>
        <dbReference type="ARBA" id="ARBA00023180"/>
    </source>
</evidence>
<dbReference type="AlphaFoldDB" id="A0A6G1KLY3"/>
<feature type="domain" description="Copper acquisition factor BIM1-like" evidence="9">
    <location>
        <begin position="18"/>
        <end position="174"/>
    </location>
</feature>
<accession>A0A6G1KLY3</accession>
<evidence type="ECO:0000256" key="1">
    <source>
        <dbReference type="ARBA" id="ARBA00004609"/>
    </source>
</evidence>
<evidence type="ECO:0000256" key="8">
    <source>
        <dbReference type="SAM" id="SignalP"/>
    </source>
</evidence>
<dbReference type="PANTHER" id="PTHR34992">
    <property type="entry name" value="HYPHAL ANASTAMOSIS-7 PROTEIN"/>
    <property type="match status" value="1"/>
</dbReference>
<organism evidence="10 11">
    <name type="scientific">Pleomassaria siparia CBS 279.74</name>
    <dbReference type="NCBI Taxonomy" id="1314801"/>
    <lineage>
        <taxon>Eukaryota</taxon>
        <taxon>Fungi</taxon>
        <taxon>Dikarya</taxon>
        <taxon>Ascomycota</taxon>
        <taxon>Pezizomycotina</taxon>
        <taxon>Dothideomycetes</taxon>
        <taxon>Pleosporomycetidae</taxon>
        <taxon>Pleosporales</taxon>
        <taxon>Pleomassariaceae</taxon>
        <taxon>Pleomassaria</taxon>
    </lineage>
</organism>
<keyword evidence="5" id="KW-0472">Membrane</keyword>
<evidence type="ECO:0000313" key="11">
    <source>
        <dbReference type="Proteomes" id="UP000799428"/>
    </source>
</evidence>
<keyword evidence="6" id="KW-0325">Glycoprotein</keyword>
<keyword evidence="4 8" id="KW-0732">Signal</keyword>
<keyword evidence="3" id="KW-0336">GPI-anchor</keyword>
<comment type="subcellular location">
    <subcellularLocation>
        <location evidence="1">Cell membrane</location>
        <topology evidence="1">Lipid-anchor</topology>
        <topology evidence="1">GPI-anchor</topology>
    </subcellularLocation>
</comment>
<evidence type="ECO:0000256" key="3">
    <source>
        <dbReference type="ARBA" id="ARBA00022622"/>
    </source>
</evidence>
<dbReference type="Proteomes" id="UP000799428">
    <property type="component" value="Unassembled WGS sequence"/>
</dbReference>
<reference evidence="10" key="1">
    <citation type="journal article" date="2020" name="Stud. Mycol.">
        <title>101 Dothideomycetes genomes: a test case for predicting lifestyles and emergence of pathogens.</title>
        <authorList>
            <person name="Haridas S."/>
            <person name="Albert R."/>
            <person name="Binder M."/>
            <person name="Bloem J."/>
            <person name="Labutti K."/>
            <person name="Salamov A."/>
            <person name="Andreopoulos B."/>
            <person name="Baker S."/>
            <person name="Barry K."/>
            <person name="Bills G."/>
            <person name="Bluhm B."/>
            <person name="Cannon C."/>
            <person name="Castanera R."/>
            <person name="Culley D."/>
            <person name="Daum C."/>
            <person name="Ezra D."/>
            <person name="Gonzalez J."/>
            <person name="Henrissat B."/>
            <person name="Kuo A."/>
            <person name="Liang C."/>
            <person name="Lipzen A."/>
            <person name="Lutzoni F."/>
            <person name="Magnuson J."/>
            <person name="Mondo S."/>
            <person name="Nolan M."/>
            <person name="Ohm R."/>
            <person name="Pangilinan J."/>
            <person name="Park H.-J."/>
            <person name="Ramirez L."/>
            <person name="Alfaro M."/>
            <person name="Sun H."/>
            <person name="Tritt A."/>
            <person name="Yoshinaga Y."/>
            <person name="Zwiers L.-H."/>
            <person name="Turgeon B."/>
            <person name="Goodwin S."/>
            <person name="Spatafora J."/>
            <person name="Crous P."/>
            <person name="Grigoriev I."/>
        </authorList>
    </citation>
    <scope>NUCLEOTIDE SEQUENCE</scope>
    <source>
        <strain evidence="10">CBS 279.74</strain>
    </source>
</reference>
<evidence type="ECO:0000256" key="7">
    <source>
        <dbReference type="ARBA" id="ARBA00023288"/>
    </source>
</evidence>
<dbReference type="GO" id="GO:0098552">
    <property type="term" value="C:side of membrane"/>
    <property type="evidence" value="ECO:0007669"/>
    <property type="project" value="UniProtKB-KW"/>
</dbReference>
<dbReference type="CDD" id="cd21176">
    <property type="entry name" value="LPMO_auxiliary-like"/>
    <property type="match status" value="1"/>
</dbReference>
<keyword evidence="2" id="KW-1003">Cell membrane</keyword>
<feature type="signal peptide" evidence="8">
    <location>
        <begin position="1"/>
        <end position="18"/>
    </location>
</feature>
<dbReference type="InterPro" id="IPR046936">
    <property type="entry name" value="BIM1-like"/>
</dbReference>
<feature type="chain" id="PRO_5026188522" description="Copper acquisition factor BIM1-like domain-containing protein" evidence="8">
    <location>
        <begin position="19"/>
        <end position="224"/>
    </location>
</feature>
<dbReference type="GO" id="GO:0005886">
    <property type="term" value="C:plasma membrane"/>
    <property type="evidence" value="ECO:0007669"/>
    <property type="project" value="UniProtKB-SubCell"/>
</dbReference>
<evidence type="ECO:0000259" key="9">
    <source>
        <dbReference type="Pfam" id="PF20238"/>
    </source>
</evidence>
<dbReference type="EMBL" id="MU005765">
    <property type="protein sequence ID" value="KAF2713492.1"/>
    <property type="molecule type" value="Genomic_DNA"/>
</dbReference>
<evidence type="ECO:0000256" key="4">
    <source>
        <dbReference type="ARBA" id="ARBA00022729"/>
    </source>
</evidence>
<keyword evidence="11" id="KW-1185">Reference proteome</keyword>